<dbReference type="Gene3D" id="3.10.129.10">
    <property type="entry name" value="Hotdog Thioesterase"/>
    <property type="match status" value="1"/>
</dbReference>
<dbReference type="SUPFAM" id="SSF54637">
    <property type="entry name" value="Thioesterase/thiol ester dehydrase-isomerase"/>
    <property type="match status" value="1"/>
</dbReference>
<dbReference type="GO" id="GO:0016790">
    <property type="term" value="F:thiolester hydrolase activity"/>
    <property type="evidence" value="ECO:0007669"/>
    <property type="project" value="UniProtKB-ARBA"/>
</dbReference>
<dbReference type="InterPro" id="IPR029069">
    <property type="entry name" value="HotDog_dom_sf"/>
</dbReference>
<dbReference type="Pfam" id="PF03061">
    <property type="entry name" value="4HBT"/>
    <property type="match status" value="1"/>
</dbReference>
<dbReference type="EMBL" id="FOVE01000016">
    <property type="protein sequence ID" value="SFN76226.1"/>
    <property type="molecule type" value="Genomic_DNA"/>
</dbReference>
<proteinExistence type="predicted"/>
<sequence>MQSISAINSIADLQQAVAAIPYACFLGIECRESESAPLFVLPYRPANIGNARLPALHGGVIGGFLENAAILHLMWAREAEGIPKIVDFSIDYLRSAGPQDLFARCEIVRQGMRVANVLITAWQADAARPVATARAHYLLA</sequence>
<dbReference type="Proteomes" id="UP000242869">
    <property type="component" value="Unassembled WGS sequence"/>
</dbReference>
<evidence type="ECO:0000259" key="1">
    <source>
        <dbReference type="Pfam" id="PF03061"/>
    </source>
</evidence>
<evidence type="ECO:0000313" key="2">
    <source>
        <dbReference type="EMBL" id="SFN76226.1"/>
    </source>
</evidence>
<dbReference type="InterPro" id="IPR006683">
    <property type="entry name" value="Thioestr_dom"/>
</dbReference>
<accession>A0A1I5BNN2</accession>
<name>A0A1I5BNN2_9NEIS</name>
<dbReference type="RefSeq" id="WP_091196210.1">
    <property type="nucleotide sequence ID" value="NZ_FOVE01000016.1"/>
</dbReference>
<dbReference type="OrthoDB" id="9813158at2"/>
<protein>
    <submittedName>
        <fullName evidence="2">Acyl-coenzyme A thioesterase PaaI, contains HGG motif</fullName>
    </submittedName>
</protein>
<evidence type="ECO:0000313" key="3">
    <source>
        <dbReference type="Proteomes" id="UP000242869"/>
    </source>
</evidence>
<keyword evidence="3" id="KW-1185">Reference proteome</keyword>
<dbReference type="AlphaFoldDB" id="A0A1I5BNN2"/>
<gene>
    <name evidence="2" type="ORF">SAMN05660284_02221</name>
</gene>
<dbReference type="CDD" id="cd03443">
    <property type="entry name" value="PaaI_thioesterase"/>
    <property type="match status" value="1"/>
</dbReference>
<dbReference type="STRING" id="83765.SAMN05660284_02221"/>
<feature type="domain" description="Thioesterase" evidence="1">
    <location>
        <begin position="56"/>
        <end position="125"/>
    </location>
</feature>
<reference evidence="3" key="1">
    <citation type="submission" date="2016-10" db="EMBL/GenBank/DDBJ databases">
        <authorList>
            <person name="Varghese N."/>
            <person name="Submissions S."/>
        </authorList>
    </citation>
    <scope>NUCLEOTIDE SEQUENCE [LARGE SCALE GENOMIC DNA]</scope>
    <source>
        <strain evidence="3">DSM 6150</strain>
    </source>
</reference>
<organism evidence="2 3">
    <name type="scientific">Formivibrio citricus</name>
    <dbReference type="NCBI Taxonomy" id="83765"/>
    <lineage>
        <taxon>Bacteria</taxon>
        <taxon>Pseudomonadati</taxon>
        <taxon>Pseudomonadota</taxon>
        <taxon>Betaproteobacteria</taxon>
        <taxon>Neisseriales</taxon>
        <taxon>Chitinibacteraceae</taxon>
        <taxon>Formivibrio</taxon>
    </lineage>
</organism>